<keyword evidence="2" id="KW-1185">Reference proteome</keyword>
<dbReference type="EMBL" id="BPVZ01000026">
    <property type="protein sequence ID" value="GKV07178.1"/>
    <property type="molecule type" value="Genomic_DNA"/>
</dbReference>
<evidence type="ECO:0000313" key="1">
    <source>
        <dbReference type="EMBL" id="GKV07178.1"/>
    </source>
</evidence>
<sequence>MRIWMIFMRISLFFSEIEHDWNENKDFIDFLEMSLIEK</sequence>
<dbReference type="Proteomes" id="UP001054252">
    <property type="component" value="Unassembled WGS sequence"/>
</dbReference>
<dbReference type="AlphaFoldDB" id="A0AAV5JB48"/>
<name>A0AAV5JB48_9ROSI</name>
<comment type="caution">
    <text evidence="1">The sequence shown here is derived from an EMBL/GenBank/DDBJ whole genome shotgun (WGS) entry which is preliminary data.</text>
</comment>
<proteinExistence type="predicted"/>
<accession>A0AAV5JB48</accession>
<reference evidence="1 2" key="1">
    <citation type="journal article" date="2021" name="Commun. Biol.">
        <title>The genome of Shorea leprosula (Dipterocarpaceae) highlights the ecological relevance of drought in aseasonal tropical rainforests.</title>
        <authorList>
            <person name="Ng K.K.S."/>
            <person name="Kobayashi M.J."/>
            <person name="Fawcett J.A."/>
            <person name="Hatakeyama M."/>
            <person name="Paape T."/>
            <person name="Ng C.H."/>
            <person name="Ang C.C."/>
            <person name="Tnah L.H."/>
            <person name="Lee C.T."/>
            <person name="Nishiyama T."/>
            <person name="Sese J."/>
            <person name="O'Brien M.J."/>
            <person name="Copetti D."/>
            <person name="Mohd Noor M.I."/>
            <person name="Ong R.C."/>
            <person name="Putra M."/>
            <person name="Sireger I.Z."/>
            <person name="Indrioko S."/>
            <person name="Kosugi Y."/>
            <person name="Izuno A."/>
            <person name="Isagi Y."/>
            <person name="Lee S.L."/>
            <person name="Shimizu K.K."/>
        </authorList>
    </citation>
    <scope>NUCLEOTIDE SEQUENCE [LARGE SCALE GENOMIC DNA]</scope>
    <source>
        <strain evidence="1">214</strain>
    </source>
</reference>
<protein>
    <submittedName>
        <fullName evidence="1">Uncharacterized protein</fullName>
    </submittedName>
</protein>
<gene>
    <name evidence="1" type="ORF">SLEP1_g18979</name>
</gene>
<organism evidence="1 2">
    <name type="scientific">Rubroshorea leprosula</name>
    <dbReference type="NCBI Taxonomy" id="152421"/>
    <lineage>
        <taxon>Eukaryota</taxon>
        <taxon>Viridiplantae</taxon>
        <taxon>Streptophyta</taxon>
        <taxon>Embryophyta</taxon>
        <taxon>Tracheophyta</taxon>
        <taxon>Spermatophyta</taxon>
        <taxon>Magnoliopsida</taxon>
        <taxon>eudicotyledons</taxon>
        <taxon>Gunneridae</taxon>
        <taxon>Pentapetalae</taxon>
        <taxon>rosids</taxon>
        <taxon>malvids</taxon>
        <taxon>Malvales</taxon>
        <taxon>Dipterocarpaceae</taxon>
        <taxon>Rubroshorea</taxon>
    </lineage>
</organism>
<evidence type="ECO:0000313" key="2">
    <source>
        <dbReference type="Proteomes" id="UP001054252"/>
    </source>
</evidence>